<evidence type="ECO:0000256" key="4">
    <source>
        <dbReference type="ARBA" id="ARBA00022692"/>
    </source>
</evidence>
<dbReference type="PANTHER" id="PTHR48022:SF28">
    <property type="entry name" value="MAJOR FACILITATOR SUPERFAMILY (MFS) PROFILE DOMAIN-CONTAINING PROTEIN-RELATED"/>
    <property type="match status" value="1"/>
</dbReference>
<dbReference type="InterPro" id="IPR005829">
    <property type="entry name" value="Sugar_transporter_CS"/>
</dbReference>
<dbReference type="PROSITE" id="PS00216">
    <property type="entry name" value="SUGAR_TRANSPORT_1"/>
    <property type="match status" value="1"/>
</dbReference>
<organism evidence="9 10">
    <name type="scientific">Aspergillus cavernicola</name>
    <dbReference type="NCBI Taxonomy" id="176166"/>
    <lineage>
        <taxon>Eukaryota</taxon>
        <taxon>Fungi</taxon>
        <taxon>Dikarya</taxon>
        <taxon>Ascomycota</taxon>
        <taxon>Pezizomycotina</taxon>
        <taxon>Eurotiomycetes</taxon>
        <taxon>Eurotiomycetidae</taxon>
        <taxon>Eurotiales</taxon>
        <taxon>Aspergillaceae</taxon>
        <taxon>Aspergillus</taxon>
        <taxon>Aspergillus subgen. Nidulantes</taxon>
    </lineage>
</organism>
<proteinExistence type="inferred from homology"/>
<dbReference type="InterPro" id="IPR003663">
    <property type="entry name" value="Sugar/inositol_transpt"/>
</dbReference>
<feature type="domain" description="Major facilitator superfamily (MFS) profile" evidence="8">
    <location>
        <begin position="1"/>
        <end position="389"/>
    </location>
</feature>
<dbReference type="InterPro" id="IPR005828">
    <property type="entry name" value="MFS_sugar_transport-like"/>
</dbReference>
<evidence type="ECO:0000259" key="8">
    <source>
        <dbReference type="PROSITE" id="PS50850"/>
    </source>
</evidence>
<dbReference type="EMBL" id="JBFXLS010000006">
    <property type="protein sequence ID" value="KAL2832606.1"/>
    <property type="molecule type" value="Genomic_DNA"/>
</dbReference>
<evidence type="ECO:0000256" key="3">
    <source>
        <dbReference type="ARBA" id="ARBA00022448"/>
    </source>
</evidence>
<keyword evidence="4 7" id="KW-0812">Transmembrane</keyword>
<evidence type="ECO:0000256" key="6">
    <source>
        <dbReference type="ARBA" id="ARBA00023136"/>
    </source>
</evidence>
<evidence type="ECO:0000313" key="9">
    <source>
        <dbReference type="EMBL" id="KAL2832606.1"/>
    </source>
</evidence>
<accession>A0ABR4IXV7</accession>
<keyword evidence="5 7" id="KW-1133">Transmembrane helix</keyword>
<gene>
    <name evidence="9" type="ORF">BDW59DRAFT_169427</name>
</gene>
<dbReference type="Proteomes" id="UP001610335">
    <property type="component" value="Unassembled WGS sequence"/>
</dbReference>
<evidence type="ECO:0000256" key="5">
    <source>
        <dbReference type="ARBA" id="ARBA00022989"/>
    </source>
</evidence>
<dbReference type="InterPro" id="IPR020846">
    <property type="entry name" value="MFS_dom"/>
</dbReference>
<dbReference type="PROSITE" id="PS50850">
    <property type="entry name" value="MFS"/>
    <property type="match status" value="1"/>
</dbReference>
<feature type="transmembrane region" description="Helical" evidence="7">
    <location>
        <begin position="252"/>
        <end position="276"/>
    </location>
</feature>
<evidence type="ECO:0000256" key="7">
    <source>
        <dbReference type="SAM" id="Phobius"/>
    </source>
</evidence>
<feature type="transmembrane region" description="Helical" evidence="7">
    <location>
        <begin position="26"/>
        <end position="46"/>
    </location>
</feature>
<keyword evidence="10" id="KW-1185">Reference proteome</keyword>
<evidence type="ECO:0000256" key="2">
    <source>
        <dbReference type="ARBA" id="ARBA00010992"/>
    </source>
</evidence>
<evidence type="ECO:0000256" key="1">
    <source>
        <dbReference type="ARBA" id="ARBA00004141"/>
    </source>
</evidence>
<sequence length="389" mass="42885">MIGQITATYDLGCFVGAIAYMALGDYFGRCLSIALGCFILAVGAILQAASYHSAQMIVGRFVAGVGKGINTTAIPVWQSEMSKPNHRGRLIVLQLALNQLGNVTAQWLNFGLGFIDHSSVSWRFPLAFHIFYALLAASATPWLPDSPRWLIQRNREPEARVILARIYNKTSTPDDPEIKALHQASVQSVHHELDFMEQWGGINAINYYLPVVFASLNVSRTLSLILSCCNSINLILSTCIGAIFIDSIGRKNLMLFGALFQGICFAFVGGALGAHTDEWSKVAIAFVFMFFTVFGLTWIAVPWMYPAEKIAWRYYLIYAAWNIPFIPIIWAFYVETAGLSLEEVDDVFEKMGSSTRIDSGRGLPSGVGIVNGQVEKDDAVSEWVEGGRA</sequence>
<evidence type="ECO:0000313" key="10">
    <source>
        <dbReference type="Proteomes" id="UP001610335"/>
    </source>
</evidence>
<keyword evidence="3" id="KW-0813">Transport</keyword>
<feature type="transmembrane region" description="Helical" evidence="7">
    <location>
        <begin position="222"/>
        <end position="245"/>
    </location>
</feature>
<feature type="transmembrane region" description="Helical" evidence="7">
    <location>
        <begin position="315"/>
        <end position="333"/>
    </location>
</feature>
<reference evidence="9 10" key="1">
    <citation type="submission" date="2024-07" db="EMBL/GenBank/DDBJ databases">
        <title>Section-level genome sequencing and comparative genomics of Aspergillus sections Usti and Cavernicolus.</title>
        <authorList>
            <consortium name="Lawrence Berkeley National Laboratory"/>
            <person name="Nybo J.L."/>
            <person name="Vesth T.C."/>
            <person name="Theobald S."/>
            <person name="Frisvad J.C."/>
            <person name="Larsen T.O."/>
            <person name="Kjaerboelling I."/>
            <person name="Rothschild-Mancinelli K."/>
            <person name="Lyhne E.K."/>
            <person name="Kogle M.E."/>
            <person name="Barry K."/>
            <person name="Clum A."/>
            <person name="Na H."/>
            <person name="Ledsgaard L."/>
            <person name="Lin J."/>
            <person name="Lipzen A."/>
            <person name="Kuo A."/>
            <person name="Riley R."/>
            <person name="Mondo S."/>
            <person name="LaButti K."/>
            <person name="Haridas S."/>
            <person name="Pangalinan J."/>
            <person name="Salamov A.A."/>
            <person name="Simmons B.A."/>
            <person name="Magnuson J.K."/>
            <person name="Chen J."/>
            <person name="Drula E."/>
            <person name="Henrissat B."/>
            <person name="Wiebenga A."/>
            <person name="Lubbers R.J."/>
            <person name="Gomes A.C."/>
            <person name="Makela M.R."/>
            <person name="Stajich J."/>
            <person name="Grigoriev I.V."/>
            <person name="Mortensen U.H."/>
            <person name="De vries R.P."/>
            <person name="Baker S.E."/>
            <person name="Andersen M.R."/>
        </authorList>
    </citation>
    <scope>NUCLEOTIDE SEQUENCE [LARGE SCALE GENOMIC DNA]</scope>
    <source>
        <strain evidence="9 10">CBS 600.67</strain>
    </source>
</reference>
<dbReference type="SUPFAM" id="SSF103473">
    <property type="entry name" value="MFS general substrate transporter"/>
    <property type="match status" value="1"/>
</dbReference>
<dbReference type="PRINTS" id="PR00171">
    <property type="entry name" value="SUGRTRNSPORT"/>
</dbReference>
<feature type="transmembrane region" description="Helical" evidence="7">
    <location>
        <begin position="282"/>
        <end position="303"/>
    </location>
</feature>
<dbReference type="Pfam" id="PF00083">
    <property type="entry name" value="Sugar_tr"/>
    <property type="match status" value="1"/>
</dbReference>
<comment type="subcellular location">
    <subcellularLocation>
        <location evidence="1">Membrane</location>
        <topology evidence="1">Multi-pass membrane protein</topology>
    </subcellularLocation>
</comment>
<dbReference type="InterPro" id="IPR036259">
    <property type="entry name" value="MFS_trans_sf"/>
</dbReference>
<name>A0ABR4IXV7_9EURO</name>
<dbReference type="PANTHER" id="PTHR48022">
    <property type="entry name" value="PLASTIDIC GLUCOSE TRANSPORTER 4"/>
    <property type="match status" value="1"/>
</dbReference>
<protein>
    <recommendedName>
        <fullName evidence="8">Major facilitator superfamily (MFS) profile domain-containing protein</fullName>
    </recommendedName>
</protein>
<comment type="caution">
    <text evidence="9">The sequence shown here is derived from an EMBL/GenBank/DDBJ whole genome shotgun (WGS) entry which is preliminary data.</text>
</comment>
<keyword evidence="6 7" id="KW-0472">Membrane</keyword>
<comment type="similarity">
    <text evidence="2">Belongs to the major facilitator superfamily. Sugar transporter (TC 2.A.1.1) family.</text>
</comment>
<dbReference type="Gene3D" id="1.20.1250.20">
    <property type="entry name" value="MFS general substrate transporter like domains"/>
    <property type="match status" value="3"/>
</dbReference>
<dbReference type="InterPro" id="IPR050360">
    <property type="entry name" value="MFS_Sugar_Transporters"/>
</dbReference>